<dbReference type="InterPro" id="IPR011250">
    <property type="entry name" value="OMP/PagP_B-barrel"/>
</dbReference>
<evidence type="ECO:0000313" key="2">
    <source>
        <dbReference type="EMBL" id="GAA4923072.1"/>
    </source>
</evidence>
<protein>
    <recommendedName>
        <fullName evidence="4">Outer membrane protein</fullName>
    </recommendedName>
</protein>
<dbReference type="SUPFAM" id="SSF56925">
    <property type="entry name" value="OMPA-like"/>
    <property type="match status" value="1"/>
</dbReference>
<evidence type="ECO:0000256" key="1">
    <source>
        <dbReference type="SAM" id="SignalP"/>
    </source>
</evidence>
<feature type="signal peptide" evidence="1">
    <location>
        <begin position="1"/>
        <end position="21"/>
    </location>
</feature>
<evidence type="ECO:0000313" key="3">
    <source>
        <dbReference type="Proteomes" id="UP001501436"/>
    </source>
</evidence>
<reference evidence="3" key="1">
    <citation type="journal article" date="2019" name="Int. J. Syst. Evol. Microbiol.">
        <title>The Global Catalogue of Microorganisms (GCM) 10K type strain sequencing project: providing services to taxonomists for standard genome sequencing and annotation.</title>
        <authorList>
            <consortium name="The Broad Institute Genomics Platform"/>
            <consortium name="The Broad Institute Genome Sequencing Center for Infectious Disease"/>
            <person name="Wu L."/>
            <person name="Ma J."/>
        </authorList>
    </citation>
    <scope>NUCLEOTIDE SEQUENCE [LARGE SCALE GENOMIC DNA]</scope>
    <source>
        <strain evidence="3">JCM 18283</strain>
    </source>
</reference>
<keyword evidence="3" id="KW-1185">Reference proteome</keyword>
<evidence type="ECO:0008006" key="4">
    <source>
        <dbReference type="Google" id="ProtNLM"/>
    </source>
</evidence>
<sequence length="156" mass="17320">MKKIFLLAVIAIALSATQSFAQSYKTGAGLGIDFGDGSTLVGPTFKHFFNGNDAIQADLLFGADAVWLGGYYQYHQPLKGTPLKWYLGIGPQLAFADDNGFNDNSTFIYLRPMVGLDFKVPSAPLSFNLDWRPAWRLNNDSEFEPARFGLGFRYTF</sequence>
<comment type="caution">
    <text evidence="2">The sequence shown here is derived from an EMBL/GenBank/DDBJ whole genome shotgun (WGS) entry which is preliminary data.</text>
</comment>
<organism evidence="2 3">
    <name type="scientific">Mucilaginibacter defluvii</name>
    <dbReference type="NCBI Taxonomy" id="1196019"/>
    <lineage>
        <taxon>Bacteria</taxon>
        <taxon>Pseudomonadati</taxon>
        <taxon>Bacteroidota</taxon>
        <taxon>Sphingobacteriia</taxon>
        <taxon>Sphingobacteriales</taxon>
        <taxon>Sphingobacteriaceae</taxon>
        <taxon>Mucilaginibacter</taxon>
    </lineage>
</organism>
<gene>
    <name evidence="2" type="ORF">GCM10023313_28950</name>
</gene>
<keyword evidence="1" id="KW-0732">Signal</keyword>
<name>A0ABP9G2M1_9SPHI</name>
<proteinExistence type="predicted"/>
<accession>A0ABP9G2M1</accession>
<dbReference type="Proteomes" id="UP001501436">
    <property type="component" value="Unassembled WGS sequence"/>
</dbReference>
<dbReference type="EMBL" id="BAABJI010000002">
    <property type="protein sequence ID" value="GAA4923072.1"/>
    <property type="molecule type" value="Genomic_DNA"/>
</dbReference>
<feature type="chain" id="PRO_5047127621" description="Outer membrane protein" evidence="1">
    <location>
        <begin position="22"/>
        <end position="156"/>
    </location>
</feature>
<dbReference type="RefSeq" id="WP_345331924.1">
    <property type="nucleotide sequence ID" value="NZ_BAABJI010000002.1"/>
</dbReference>